<comment type="pathway">
    <text evidence="1">Phenylpropanoid metabolism.</text>
</comment>
<keyword evidence="5 8" id="KW-0560">Oxidoreductase</keyword>
<dbReference type="PROSITE" id="PS51471">
    <property type="entry name" value="FE2OG_OXY"/>
    <property type="match status" value="1"/>
</dbReference>
<comment type="caution">
    <text evidence="10">The sequence shown here is derived from an EMBL/GenBank/DDBJ whole genome shotgun (WGS) entry which is preliminary data.</text>
</comment>
<organism evidence="10 11">
    <name type="scientific">Cuscuta epithymum</name>
    <dbReference type="NCBI Taxonomy" id="186058"/>
    <lineage>
        <taxon>Eukaryota</taxon>
        <taxon>Viridiplantae</taxon>
        <taxon>Streptophyta</taxon>
        <taxon>Embryophyta</taxon>
        <taxon>Tracheophyta</taxon>
        <taxon>Spermatophyta</taxon>
        <taxon>Magnoliopsida</taxon>
        <taxon>eudicotyledons</taxon>
        <taxon>Gunneridae</taxon>
        <taxon>Pentapetalae</taxon>
        <taxon>asterids</taxon>
        <taxon>lamiids</taxon>
        <taxon>Solanales</taxon>
        <taxon>Convolvulaceae</taxon>
        <taxon>Cuscuteae</taxon>
        <taxon>Cuscuta</taxon>
        <taxon>Cuscuta subgen. Cuscuta</taxon>
    </lineage>
</organism>
<dbReference type="EC" id="1.14.11.61" evidence="3"/>
<dbReference type="GO" id="GO:0046872">
    <property type="term" value="F:metal ion binding"/>
    <property type="evidence" value="ECO:0007669"/>
    <property type="project" value="UniProtKB-KW"/>
</dbReference>
<comment type="catalytic activity">
    <reaction evidence="7">
        <text>(E)-feruloyl-CoA + 2-oxoglutarate + O2 = (E)-6-hydroxyferuloyl-CoA + succinate + CO2</text>
        <dbReference type="Rhea" id="RHEA:57856"/>
        <dbReference type="ChEBI" id="CHEBI:15379"/>
        <dbReference type="ChEBI" id="CHEBI:16526"/>
        <dbReference type="ChEBI" id="CHEBI:16810"/>
        <dbReference type="ChEBI" id="CHEBI:30031"/>
        <dbReference type="ChEBI" id="CHEBI:87305"/>
        <dbReference type="ChEBI" id="CHEBI:142390"/>
        <dbReference type="EC" id="1.14.11.61"/>
    </reaction>
</comment>
<evidence type="ECO:0000256" key="7">
    <source>
        <dbReference type="ARBA" id="ARBA00048503"/>
    </source>
</evidence>
<evidence type="ECO:0000256" key="2">
    <source>
        <dbReference type="ARBA" id="ARBA00008056"/>
    </source>
</evidence>
<name>A0AAV0D059_9ASTE</name>
<proteinExistence type="inferred from homology"/>
<protein>
    <recommendedName>
        <fullName evidence="3">feruloyl-CoA 6-hydroxylase</fullName>
        <ecNumber evidence="3">1.14.11.61</ecNumber>
    </recommendedName>
</protein>
<dbReference type="PANTHER" id="PTHR47991">
    <property type="entry name" value="OXOGLUTARATE/IRON-DEPENDENT DIOXYGENASE"/>
    <property type="match status" value="1"/>
</dbReference>
<dbReference type="InterPro" id="IPR027443">
    <property type="entry name" value="IPNS-like_sf"/>
</dbReference>
<dbReference type="GO" id="GO:0009805">
    <property type="term" value="P:coumarin biosynthetic process"/>
    <property type="evidence" value="ECO:0007669"/>
    <property type="project" value="UniProtKB-ARBA"/>
</dbReference>
<dbReference type="EMBL" id="CAMAPF010000056">
    <property type="protein sequence ID" value="CAH9086684.1"/>
    <property type="molecule type" value="Genomic_DNA"/>
</dbReference>
<comment type="similarity">
    <text evidence="2 8">Belongs to the iron/ascorbate-dependent oxidoreductase family.</text>
</comment>
<dbReference type="GO" id="GO:0016706">
    <property type="term" value="F:2-oxoglutarate-dependent dioxygenase activity"/>
    <property type="evidence" value="ECO:0007669"/>
    <property type="project" value="UniProtKB-ARBA"/>
</dbReference>
<evidence type="ECO:0000256" key="3">
    <source>
        <dbReference type="ARBA" id="ARBA00012885"/>
    </source>
</evidence>
<sequence length="404" mass="45708">MMMIKFTPPLGCVYMTSLNINLRRTSPMTSISISSREKIMNTKISATYRRDAFKWANIEGNDYSSGANGPSLTPSFILPVEKRPNLAEVSNSGHKVPIIDIGSEETNHIIKEIARACEEYGFFLIKNHKVPQELCQSMLSAVTDLFHLPSQDKALLVSDDSTREVRICNHYRKTDDKDDAQKKFSMWSEVFKHPWHPTDDSFADILPTDPSSYRNIVTAYAKEIGILMGELLSLMSQGLGLEDGNYLQKRLGKDPLCRAQANYYPPCPNPDLTLGLGVHTDRDALTVVLPTPNVAGLQIMKDNKWVAVDPVPNALVVNVGDQLQVLSNGKYKSVLHRVVTNESQSRVSLAMFYGPDKDARIGPIEDLIDESHPPLYRNYYFREFLDIYRKQEGKNRMIKEFFEI</sequence>
<evidence type="ECO:0000256" key="6">
    <source>
        <dbReference type="ARBA" id="ARBA00023004"/>
    </source>
</evidence>
<dbReference type="InterPro" id="IPR026992">
    <property type="entry name" value="DIOX_N"/>
</dbReference>
<dbReference type="Pfam" id="PF03171">
    <property type="entry name" value="2OG-FeII_Oxy"/>
    <property type="match status" value="1"/>
</dbReference>
<accession>A0AAV0D059</accession>
<gene>
    <name evidence="10" type="ORF">CEPIT_LOCUS9890</name>
</gene>
<feature type="domain" description="Fe2OG dioxygenase" evidence="9">
    <location>
        <begin position="255"/>
        <end position="355"/>
    </location>
</feature>
<dbReference type="InterPro" id="IPR044861">
    <property type="entry name" value="IPNS-like_FE2OG_OXY"/>
</dbReference>
<keyword evidence="11" id="KW-1185">Reference proteome</keyword>
<keyword evidence="6 8" id="KW-0408">Iron</keyword>
<reference evidence="10" key="1">
    <citation type="submission" date="2022-07" db="EMBL/GenBank/DDBJ databases">
        <authorList>
            <person name="Macas J."/>
            <person name="Novak P."/>
            <person name="Neumann P."/>
        </authorList>
    </citation>
    <scope>NUCLEOTIDE SEQUENCE</scope>
</reference>
<dbReference type="Gene3D" id="2.60.120.330">
    <property type="entry name" value="B-lactam Antibiotic, Isopenicillin N Synthase, Chain"/>
    <property type="match status" value="1"/>
</dbReference>
<dbReference type="InterPro" id="IPR050295">
    <property type="entry name" value="Plant_2OG-oxidoreductases"/>
</dbReference>
<evidence type="ECO:0000256" key="8">
    <source>
        <dbReference type="RuleBase" id="RU003682"/>
    </source>
</evidence>
<dbReference type="Pfam" id="PF14226">
    <property type="entry name" value="DIOX_N"/>
    <property type="match status" value="1"/>
</dbReference>
<dbReference type="GO" id="GO:0002238">
    <property type="term" value="P:response to molecule of fungal origin"/>
    <property type="evidence" value="ECO:0007669"/>
    <property type="project" value="UniProtKB-ARBA"/>
</dbReference>
<evidence type="ECO:0000313" key="10">
    <source>
        <dbReference type="EMBL" id="CAH9086684.1"/>
    </source>
</evidence>
<evidence type="ECO:0000256" key="5">
    <source>
        <dbReference type="ARBA" id="ARBA00023002"/>
    </source>
</evidence>
<evidence type="ECO:0000259" key="9">
    <source>
        <dbReference type="PROSITE" id="PS51471"/>
    </source>
</evidence>
<dbReference type="AlphaFoldDB" id="A0AAV0D059"/>
<evidence type="ECO:0000256" key="4">
    <source>
        <dbReference type="ARBA" id="ARBA00022723"/>
    </source>
</evidence>
<dbReference type="Proteomes" id="UP001152523">
    <property type="component" value="Unassembled WGS sequence"/>
</dbReference>
<keyword evidence="4 8" id="KW-0479">Metal-binding</keyword>
<evidence type="ECO:0000313" key="11">
    <source>
        <dbReference type="Proteomes" id="UP001152523"/>
    </source>
</evidence>
<dbReference type="SUPFAM" id="SSF51197">
    <property type="entry name" value="Clavaminate synthase-like"/>
    <property type="match status" value="1"/>
</dbReference>
<dbReference type="InterPro" id="IPR005123">
    <property type="entry name" value="Oxoglu/Fe-dep_dioxygenase_dom"/>
</dbReference>
<evidence type="ECO:0000256" key="1">
    <source>
        <dbReference type="ARBA" id="ARBA00004918"/>
    </source>
</evidence>